<dbReference type="RefSeq" id="WP_145433140.1">
    <property type="nucleotide sequence ID" value="NZ_CP036339.1"/>
</dbReference>
<name>A0A517TYY2_9BACT</name>
<organism evidence="2 3">
    <name type="scientific">Lacipirellula limnantheis</name>
    <dbReference type="NCBI Taxonomy" id="2528024"/>
    <lineage>
        <taxon>Bacteria</taxon>
        <taxon>Pseudomonadati</taxon>
        <taxon>Planctomycetota</taxon>
        <taxon>Planctomycetia</taxon>
        <taxon>Pirellulales</taxon>
        <taxon>Lacipirellulaceae</taxon>
        <taxon>Lacipirellula</taxon>
    </lineage>
</organism>
<dbReference type="PANTHER" id="PTHR30093">
    <property type="entry name" value="GENERAL SECRETION PATHWAY PROTEIN G"/>
    <property type="match status" value="1"/>
</dbReference>
<evidence type="ECO:0000259" key="1">
    <source>
        <dbReference type="Pfam" id="PF07596"/>
    </source>
</evidence>
<sequence>MAATPFQPRCKRFHPRGFTLVELLVVIAIIGVLVALLLPAVQAAREAARRSQCKNNLKQLGLSVLNFESAKRTFPGGGAIINPNIVDYLEAGKPVGPEKQGLGWQYQILPYLEQGPLANVTTKADLQSTVVPGYYCPSRRTATKVQDVVSPALQVTLTDYAAVVPCGYTDFTLQTRRWPINSGQPGAPTQDSRALRRTYLFGGSSSTDILAIPSNKAYMGVIVRAYWQVIAGRTGKSWQRVVDTPPLTELQHVADGTSNTMLAGEKFVRPDMYEGNSASDDRGWTDGWDPDTMRSTGFPPLQDSLSGTTGGPLEDLYGYEADVVNFGSAHAGGFNCVFVDGAVHTIPYEVDSLLFDRLGDRQDGEVVDLNAL</sequence>
<dbReference type="InterPro" id="IPR045584">
    <property type="entry name" value="Pilin-like"/>
</dbReference>
<dbReference type="Pfam" id="PF07596">
    <property type="entry name" value="SBP_bac_10"/>
    <property type="match status" value="1"/>
</dbReference>
<dbReference type="PROSITE" id="PS00409">
    <property type="entry name" value="PROKAR_NTER_METHYL"/>
    <property type="match status" value="1"/>
</dbReference>
<dbReference type="Proteomes" id="UP000317909">
    <property type="component" value="Chromosome"/>
</dbReference>
<dbReference type="PANTHER" id="PTHR30093:SF2">
    <property type="entry name" value="TYPE II SECRETION SYSTEM PROTEIN H"/>
    <property type="match status" value="1"/>
</dbReference>
<dbReference type="OrthoDB" id="255848at2"/>
<dbReference type="NCBIfam" id="TIGR04294">
    <property type="entry name" value="pre_pil_HX9DG"/>
    <property type="match status" value="1"/>
</dbReference>
<protein>
    <recommendedName>
        <fullName evidence="1">DUF1559 domain-containing protein</fullName>
    </recommendedName>
</protein>
<evidence type="ECO:0000313" key="2">
    <source>
        <dbReference type="EMBL" id="QDT73565.1"/>
    </source>
</evidence>
<dbReference type="InterPro" id="IPR012902">
    <property type="entry name" value="N_methyl_site"/>
</dbReference>
<dbReference type="AlphaFoldDB" id="A0A517TYY2"/>
<dbReference type="InterPro" id="IPR011453">
    <property type="entry name" value="DUF1559"/>
</dbReference>
<dbReference type="Pfam" id="PF07963">
    <property type="entry name" value="N_methyl"/>
    <property type="match status" value="1"/>
</dbReference>
<dbReference type="NCBIfam" id="TIGR02532">
    <property type="entry name" value="IV_pilin_GFxxxE"/>
    <property type="match status" value="1"/>
</dbReference>
<feature type="domain" description="DUF1559" evidence="1">
    <location>
        <begin position="42"/>
        <end position="352"/>
    </location>
</feature>
<proteinExistence type="predicted"/>
<dbReference type="EMBL" id="CP036339">
    <property type="protein sequence ID" value="QDT73565.1"/>
    <property type="molecule type" value="Genomic_DNA"/>
</dbReference>
<dbReference type="SUPFAM" id="SSF54523">
    <property type="entry name" value="Pili subunits"/>
    <property type="match status" value="1"/>
</dbReference>
<keyword evidence="3" id="KW-1185">Reference proteome</keyword>
<dbReference type="Gene3D" id="3.30.700.10">
    <property type="entry name" value="Glycoprotein, Type 4 Pilin"/>
    <property type="match status" value="1"/>
</dbReference>
<gene>
    <name evidence="2" type="ORF">I41_27540</name>
</gene>
<dbReference type="KEGG" id="llh:I41_27540"/>
<evidence type="ECO:0000313" key="3">
    <source>
        <dbReference type="Proteomes" id="UP000317909"/>
    </source>
</evidence>
<accession>A0A517TYY2</accession>
<dbReference type="InterPro" id="IPR027558">
    <property type="entry name" value="Pre_pil_HX9DG_C"/>
</dbReference>
<reference evidence="2 3" key="1">
    <citation type="submission" date="2019-02" db="EMBL/GenBank/DDBJ databases">
        <title>Deep-cultivation of Planctomycetes and their phenomic and genomic characterization uncovers novel biology.</title>
        <authorList>
            <person name="Wiegand S."/>
            <person name="Jogler M."/>
            <person name="Boedeker C."/>
            <person name="Pinto D."/>
            <person name="Vollmers J."/>
            <person name="Rivas-Marin E."/>
            <person name="Kohn T."/>
            <person name="Peeters S.H."/>
            <person name="Heuer A."/>
            <person name="Rast P."/>
            <person name="Oberbeckmann S."/>
            <person name="Bunk B."/>
            <person name="Jeske O."/>
            <person name="Meyerdierks A."/>
            <person name="Storesund J.E."/>
            <person name="Kallscheuer N."/>
            <person name="Luecker S."/>
            <person name="Lage O.M."/>
            <person name="Pohl T."/>
            <person name="Merkel B.J."/>
            <person name="Hornburger P."/>
            <person name="Mueller R.-W."/>
            <person name="Bruemmer F."/>
            <person name="Labrenz M."/>
            <person name="Spormann A.M."/>
            <person name="Op den Camp H."/>
            <person name="Overmann J."/>
            <person name="Amann R."/>
            <person name="Jetten M.S.M."/>
            <person name="Mascher T."/>
            <person name="Medema M.H."/>
            <person name="Devos D.P."/>
            <person name="Kaster A.-K."/>
            <person name="Ovreas L."/>
            <person name="Rohde M."/>
            <person name="Galperin M.Y."/>
            <person name="Jogler C."/>
        </authorList>
    </citation>
    <scope>NUCLEOTIDE SEQUENCE [LARGE SCALE GENOMIC DNA]</scope>
    <source>
        <strain evidence="2 3">I41</strain>
    </source>
</reference>